<keyword evidence="2" id="KW-0732">Signal</keyword>
<keyword evidence="4" id="KW-1185">Reference proteome</keyword>
<dbReference type="InterPro" id="IPR036777">
    <property type="entry name" value="Channel_Tsx-like_sf"/>
</dbReference>
<feature type="signal peptide" evidence="2">
    <location>
        <begin position="1"/>
        <end position="22"/>
    </location>
</feature>
<dbReference type="EMBL" id="CP026512">
    <property type="protein sequence ID" value="QAX82133.1"/>
    <property type="molecule type" value="Genomic_DNA"/>
</dbReference>
<dbReference type="Pfam" id="PF03502">
    <property type="entry name" value="Channel_Tsx"/>
    <property type="match status" value="1"/>
</dbReference>
<dbReference type="SUPFAM" id="SSF111364">
    <property type="entry name" value="Tsx-like channel"/>
    <property type="match status" value="1"/>
</dbReference>
<dbReference type="RefSeq" id="WP_129211551.1">
    <property type="nucleotide sequence ID" value="NZ_CP026512.1"/>
</dbReference>
<gene>
    <name evidence="3" type="ORF">C3B55_00822</name>
</gene>
<dbReference type="InterPro" id="IPR018013">
    <property type="entry name" value="Channel_Tsx-like"/>
</dbReference>
<reference evidence="3 4" key="1">
    <citation type="journal article" date="2018" name="Genome Biol. Evol.">
        <title>Partnering With a Pest: Genomes of Hemlock Woolly Adelgid Symbionts Reveal Atypical Nutritional Provisioning Patterns in Dual-Obligate Bacteria.</title>
        <authorList>
            <person name="Weglarz K.M."/>
            <person name="Havill N.P."/>
            <person name="Burke G.R."/>
            <person name="von Dohlen C.D."/>
        </authorList>
    </citation>
    <scope>NUCLEOTIDE SEQUENCE [LARGE SCALE GENOMIC DNA]</scope>
    <source>
        <strain evidence="3 4">HWA_ENA</strain>
    </source>
</reference>
<evidence type="ECO:0000256" key="1">
    <source>
        <dbReference type="ARBA" id="ARBA00008728"/>
    </source>
</evidence>
<comment type="similarity">
    <text evidence="1">Belongs to the nucleoside-specific channel-forming outer membrane porin (Tsx) (TC 1.B.10) family.</text>
</comment>
<proteinExistence type="inferred from homology"/>
<dbReference type="Gene3D" id="2.40.230.20">
    <property type="entry name" value="Nucleoside-specific channel-forming protein, Tsx-like"/>
    <property type="match status" value="1"/>
</dbReference>
<protein>
    <submittedName>
        <fullName evidence="3">Nucleoside-specific channel-forming protein, Tsx</fullName>
    </submittedName>
</protein>
<dbReference type="Proteomes" id="UP000288953">
    <property type="component" value="Chromosome"/>
</dbReference>
<evidence type="ECO:0000256" key="2">
    <source>
        <dbReference type="SAM" id="SignalP"/>
    </source>
</evidence>
<evidence type="ECO:0000313" key="3">
    <source>
        <dbReference type="EMBL" id="QAX82133.1"/>
    </source>
</evidence>
<organism evidence="3 4">
    <name type="scientific">Candidatus Pseudomonas adelgestsugas</name>
    <dbReference type="NCBI Taxonomy" id="1302376"/>
    <lineage>
        <taxon>Bacteria</taxon>
        <taxon>Pseudomonadati</taxon>
        <taxon>Pseudomonadota</taxon>
        <taxon>Gammaproteobacteria</taxon>
        <taxon>Pseudomonadales</taxon>
        <taxon>Pseudomonadaceae</taxon>
        <taxon>Pseudomonas</taxon>
    </lineage>
</organism>
<name>A0ABX5R988_9PSED</name>
<accession>A0ABX5R988</accession>
<evidence type="ECO:0000313" key="4">
    <source>
        <dbReference type="Proteomes" id="UP000288953"/>
    </source>
</evidence>
<sequence>MKFMFKSLILAGSILASWQTIAGDLLQWQNNSLTYLYGNSFTINPSIQQTLTLFEHVDAWQYGDNFLFIDHVLYNGKGDNSLGSNTYYGEFTPRLSFSKIFNKKISFGLIQDVLLAMTYEFGKDNHTTYLVGPGFDLNVPGFDYFQLNFYQRHPTGDRPGDHVWQITPVWAYTMPIGNSDVLIDGYIDWEVNNDKNQRGTHHANLHFNPQIKYDLGRALHWDAKHLYVGFEYDFWKNKYGIDDNGTIKTNQNTTNFLVKYHF</sequence>
<feature type="chain" id="PRO_5045776319" evidence="2">
    <location>
        <begin position="23"/>
        <end position="262"/>
    </location>
</feature>